<dbReference type="Gene3D" id="1.10.12.10">
    <property type="entry name" value="Lyase 2-enoyl-coa Hydratase, Chain A, domain 2"/>
    <property type="match status" value="1"/>
</dbReference>
<accession>A0A7D4CCC9</accession>
<evidence type="ECO:0000313" key="5">
    <source>
        <dbReference type="Proteomes" id="UP000504693"/>
    </source>
</evidence>
<dbReference type="SUPFAM" id="SSF52096">
    <property type="entry name" value="ClpP/crotonase"/>
    <property type="match status" value="1"/>
</dbReference>
<dbReference type="PANTHER" id="PTHR11941">
    <property type="entry name" value="ENOYL-COA HYDRATASE-RELATED"/>
    <property type="match status" value="1"/>
</dbReference>
<keyword evidence="5" id="KW-1185">Reference proteome</keyword>
<comment type="similarity">
    <text evidence="1 3">Belongs to the enoyl-CoA hydratase/isomerase family.</text>
</comment>
<dbReference type="PROSITE" id="PS00166">
    <property type="entry name" value="ENOYL_COA_HYDRATASE"/>
    <property type="match status" value="1"/>
</dbReference>
<dbReference type="CDD" id="cd06558">
    <property type="entry name" value="crotonase-like"/>
    <property type="match status" value="1"/>
</dbReference>
<dbReference type="EMBL" id="CP053921">
    <property type="protein sequence ID" value="QKG70649.1"/>
    <property type="molecule type" value="Genomic_DNA"/>
</dbReference>
<dbReference type="Proteomes" id="UP000504693">
    <property type="component" value="Chromosome"/>
</dbReference>
<proteinExistence type="inferred from homology"/>
<name>A0A7D4CCC9_9SPHN</name>
<protein>
    <submittedName>
        <fullName evidence="4">Enoyl-CoA hydratase/isomerase family protein</fullName>
    </submittedName>
</protein>
<reference evidence="4 5" key="1">
    <citation type="submission" date="2020-05" db="EMBL/GenBank/DDBJ databases">
        <title>Erythrobacter mangrovi sp. nov., isolated from rhizosphere soil of mangrove plant (Kandelia candel).</title>
        <authorList>
            <person name="Ye Y.H."/>
        </authorList>
    </citation>
    <scope>NUCLEOTIDE SEQUENCE [LARGE SCALE GENOMIC DNA]</scope>
    <source>
        <strain evidence="4 5">EB310</strain>
    </source>
</reference>
<keyword evidence="2" id="KW-0456">Lyase</keyword>
<sequence length="265" mass="27723">MSQSADQGAPVKVEGKGPLTILTLDRPPHNLVEYSLLQGIMDGLSGAVERGARAVLLKSALRNFSAGADLAMFMQPTGDTGERPKGPSVTEFLEAVESTPIPIVTAIHGVCLGGGLEIALTTDYIIAARSSRIGSVEVTLGLAPIMGGVQRQVERIGLVRAKEMSMLGRRYDPETLAAWGLINAVVDDDKLEGAALAIAEEFANGPTVSTGSTKALARLAANEGIAAADAAMAELQKPIWKSDDLKTGLDSFMKRGPGQARFAGR</sequence>
<dbReference type="KEGG" id="emv:HQR01_04275"/>
<organism evidence="4 5">
    <name type="scientific">Erythrobacter mangrovi</name>
    <dbReference type="NCBI Taxonomy" id="2739433"/>
    <lineage>
        <taxon>Bacteria</taxon>
        <taxon>Pseudomonadati</taxon>
        <taxon>Pseudomonadota</taxon>
        <taxon>Alphaproteobacteria</taxon>
        <taxon>Sphingomonadales</taxon>
        <taxon>Erythrobacteraceae</taxon>
        <taxon>Erythrobacter/Porphyrobacter group</taxon>
        <taxon>Erythrobacter</taxon>
    </lineage>
</organism>
<dbReference type="AlphaFoldDB" id="A0A7D4CCC9"/>
<evidence type="ECO:0000313" key="4">
    <source>
        <dbReference type="EMBL" id="QKG70649.1"/>
    </source>
</evidence>
<gene>
    <name evidence="4" type="ORF">HQR01_04275</name>
</gene>
<dbReference type="GO" id="GO:0016829">
    <property type="term" value="F:lyase activity"/>
    <property type="evidence" value="ECO:0007669"/>
    <property type="project" value="UniProtKB-KW"/>
</dbReference>
<dbReference type="GO" id="GO:0006635">
    <property type="term" value="P:fatty acid beta-oxidation"/>
    <property type="evidence" value="ECO:0007669"/>
    <property type="project" value="TreeGrafter"/>
</dbReference>
<evidence type="ECO:0000256" key="1">
    <source>
        <dbReference type="ARBA" id="ARBA00005254"/>
    </source>
</evidence>
<dbReference type="InterPro" id="IPR018376">
    <property type="entry name" value="Enoyl-CoA_hyd/isom_CS"/>
</dbReference>
<dbReference type="InterPro" id="IPR001753">
    <property type="entry name" value="Enoyl-CoA_hydra/iso"/>
</dbReference>
<keyword evidence="4" id="KW-0413">Isomerase</keyword>
<dbReference type="RefSeq" id="WP_173212855.1">
    <property type="nucleotide sequence ID" value="NZ_CP053921.1"/>
</dbReference>
<dbReference type="Gene3D" id="3.90.226.10">
    <property type="entry name" value="2-enoyl-CoA Hydratase, Chain A, domain 1"/>
    <property type="match status" value="1"/>
</dbReference>
<evidence type="ECO:0000256" key="3">
    <source>
        <dbReference type="RuleBase" id="RU003707"/>
    </source>
</evidence>
<evidence type="ECO:0000256" key="2">
    <source>
        <dbReference type="ARBA" id="ARBA00023239"/>
    </source>
</evidence>
<dbReference type="InterPro" id="IPR014748">
    <property type="entry name" value="Enoyl-CoA_hydra_C"/>
</dbReference>
<dbReference type="GO" id="GO:0016853">
    <property type="term" value="F:isomerase activity"/>
    <property type="evidence" value="ECO:0007669"/>
    <property type="project" value="UniProtKB-KW"/>
</dbReference>
<dbReference type="Pfam" id="PF00378">
    <property type="entry name" value="ECH_1"/>
    <property type="match status" value="1"/>
</dbReference>
<dbReference type="PANTHER" id="PTHR11941:SF54">
    <property type="entry name" value="ENOYL-COA HYDRATASE, MITOCHONDRIAL"/>
    <property type="match status" value="1"/>
</dbReference>
<dbReference type="InterPro" id="IPR029045">
    <property type="entry name" value="ClpP/crotonase-like_dom_sf"/>
</dbReference>